<dbReference type="RefSeq" id="WP_048084835.1">
    <property type="nucleotide sequence ID" value="NZ_CP006933.1"/>
</dbReference>
<comment type="similarity">
    <text evidence="3">Belongs to the eIF-6 family.</text>
</comment>
<reference evidence="6" key="3">
    <citation type="submission" date="2020-10" db="EMBL/GenBank/DDBJ databases">
        <title>Dehalococcoides mccartyi of a TCE/Cr reducing biochatode.</title>
        <authorList>
            <person name="Matturro B."/>
        </authorList>
    </citation>
    <scope>NUCLEOTIDE SEQUENCE</scope>
    <source>
        <strain evidence="6">Bin2</strain>
    </source>
</reference>
<dbReference type="KEGG" id="mfc:BRM9_0704"/>
<dbReference type="NCBIfam" id="TIGR00323">
    <property type="entry name" value="eIF-6"/>
    <property type="match status" value="1"/>
</dbReference>
<reference evidence="5" key="2">
    <citation type="submission" date="2014-09" db="EMBL/GenBank/DDBJ databases">
        <authorList>
            <person name="Bishop-Lilly K.A."/>
            <person name="Broomall S.M."/>
            <person name="Chain P.S."/>
            <person name="Chertkov O."/>
            <person name="Coyne S.R."/>
            <person name="Daligault H.E."/>
            <person name="Davenport K.W."/>
            <person name="Erkkila T."/>
            <person name="Frey K.G."/>
            <person name="Gibbons H.S."/>
            <person name="Gu W."/>
            <person name="Jaissle J."/>
            <person name="Johnson S.L."/>
            <person name="Koroleva G.I."/>
            <person name="Ladner J.T."/>
            <person name="Lo C.-C."/>
            <person name="Minogue T.D."/>
            <person name="Munk C."/>
            <person name="Palacios G.F."/>
            <person name="Redden C.L."/>
            <person name="Rosenzweig C.N."/>
            <person name="Scholz M.B."/>
            <person name="Teshima H."/>
            <person name="Xu Y."/>
        </authorList>
    </citation>
    <scope>NUCLEOTIDE SEQUENCE</scope>
    <source>
        <strain evidence="5">Mb9</strain>
    </source>
</reference>
<evidence type="ECO:0000313" key="6">
    <source>
        <dbReference type="EMBL" id="MBF4475069.1"/>
    </source>
</evidence>
<dbReference type="SMART" id="SM00654">
    <property type="entry name" value="eIF6"/>
    <property type="match status" value="1"/>
</dbReference>
<evidence type="ECO:0000313" key="7">
    <source>
        <dbReference type="Proteomes" id="UP000029661"/>
    </source>
</evidence>
<keyword evidence="8" id="KW-1185">Reference proteome</keyword>
<dbReference type="Proteomes" id="UP000029661">
    <property type="component" value="Chromosome"/>
</dbReference>
<dbReference type="GO" id="GO:0043022">
    <property type="term" value="F:ribosome binding"/>
    <property type="evidence" value="ECO:0007669"/>
    <property type="project" value="InterPro"/>
</dbReference>
<dbReference type="PATRIC" id="fig|2162.10.peg.1816"/>
<organism evidence="4 7">
    <name type="scientific">Methanobacterium formicicum</name>
    <dbReference type="NCBI Taxonomy" id="2162"/>
    <lineage>
        <taxon>Archaea</taxon>
        <taxon>Methanobacteriati</taxon>
        <taxon>Methanobacteriota</taxon>
        <taxon>Methanomada group</taxon>
        <taxon>Methanobacteria</taxon>
        <taxon>Methanobacteriales</taxon>
        <taxon>Methanobacteriaceae</taxon>
        <taxon>Methanobacterium</taxon>
    </lineage>
</organism>
<dbReference type="EMBL" id="CP006933">
    <property type="protein sequence ID" value="AIS31524.1"/>
    <property type="molecule type" value="Genomic_DNA"/>
</dbReference>
<dbReference type="PANTHER" id="PTHR10784">
    <property type="entry name" value="TRANSLATION INITIATION FACTOR 6"/>
    <property type="match status" value="1"/>
</dbReference>
<dbReference type="Pfam" id="PF01912">
    <property type="entry name" value="eIF-6"/>
    <property type="match status" value="1"/>
</dbReference>
<gene>
    <name evidence="3 5" type="primary">eif6</name>
    <name evidence="4" type="ORF">BRM9_0704</name>
    <name evidence="6" type="ORF">ISP06_06315</name>
    <name evidence="5" type="ORF">MB9_1741</name>
</gene>
<dbReference type="Proteomes" id="UP000062768">
    <property type="component" value="Chromosome I"/>
</dbReference>
<dbReference type="STRING" id="2162.BRM9_0704"/>
<dbReference type="Gene3D" id="3.75.10.10">
    <property type="entry name" value="L-arginine/glycine Amidinotransferase, Chain A"/>
    <property type="match status" value="1"/>
</dbReference>
<dbReference type="GO" id="GO:0003743">
    <property type="term" value="F:translation initiation factor activity"/>
    <property type="evidence" value="ECO:0007669"/>
    <property type="project" value="UniProtKB-UniRule"/>
</dbReference>
<name>A0A089ZUZ1_METFO</name>
<dbReference type="Proteomes" id="UP000606900">
    <property type="component" value="Unassembled WGS sequence"/>
</dbReference>
<accession>A0A089ZUZ1</accession>
<proteinExistence type="inferred from homology"/>
<comment type="function">
    <text evidence="3">Binds to the 50S ribosomal subunit and prevents its association with the 30S ribosomal subunit to form the 70S initiation complex.</text>
</comment>
<evidence type="ECO:0000313" key="4">
    <source>
        <dbReference type="EMBL" id="AIS31524.1"/>
    </source>
</evidence>
<dbReference type="EMBL" id="LN734822">
    <property type="protein sequence ID" value="CEL25376.1"/>
    <property type="molecule type" value="Genomic_DNA"/>
</dbReference>
<keyword evidence="1 3" id="KW-0396">Initiation factor</keyword>
<dbReference type="GeneID" id="26739976"/>
<dbReference type="EMBL" id="JADIIL010000022">
    <property type="protein sequence ID" value="MBF4475069.1"/>
    <property type="molecule type" value="Genomic_DNA"/>
</dbReference>
<evidence type="ECO:0000256" key="3">
    <source>
        <dbReference type="HAMAP-Rule" id="MF_00032"/>
    </source>
</evidence>
<protein>
    <recommendedName>
        <fullName evidence="3">Translation initiation factor 6</fullName>
        <shortName evidence="3">aIF-6</shortName>
    </recommendedName>
</protein>
<evidence type="ECO:0000256" key="1">
    <source>
        <dbReference type="ARBA" id="ARBA00022540"/>
    </source>
</evidence>
<dbReference type="HAMAP" id="MF_00032">
    <property type="entry name" value="eIF_6"/>
    <property type="match status" value="1"/>
</dbReference>
<reference evidence="4" key="1">
    <citation type="submission" date="2013-12" db="EMBL/GenBank/DDBJ databases">
        <title>The complete genome sequence of Methanobacterium sp. BRM9.</title>
        <authorList>
            <consortium name="Pastoral Greenhouse Gas Research Consortium"/>
            <person name="Kelly W.J."/>
            <person name="Leahy S.C."/>
            <person name="Perry R."/>
            <person name="Li D."/>
            <person name="Altermann E."/>
            <person name="Lambie S.C."/>
            <person name="Attwood G.T."/>
        </authorList>
    </citation>
    <scope>NUCLEOTIDE SEQUENCE [LARGE SCALE GENOMIC DNA]</scope>
    <source>
        <strain evidence="4">BRM9</strain>
    </source>
</reference>
<dbReference type="InterPro" id="IPR002769">
    <property type="entry name" value="eIF6"/>
</dbReference>
<dbReference type="GO" id="GO:0042256">
    <property type="term" value="P:cytosolic ribosome assembly"/>
    <property type="evidence" value="ECO:0007669"/>
    <property type="project" value="InterPro"/>
</dbReference>
<evidence type="ECO:0000256" key="2">
    <source>
        <dbReference type="ARBA" id="ARBA00022917"/>
    </source>
</evidence>
<dbReference type="OrthoDB" id="33582at2157"/>
<dbReference type="SUPFAM" id="SSF55909">
    <property type="entry name" value="Pentein"/>
    <property type="match status" value="1"/>
</dbReference>
<evidence type="ECO:0000313" key="8">
    <source>
        <dbReference type="Proteomes" id="UP000062768"/>
    </source>
</evidence>
<sequence>MIRRINLAGNPNWGVTLAATDKVALAPPNLGEKMVGAIEEALQVPVIKTPISGSSLAGALAVGNSKGFLVSRYAFDKEIETIKESGLEVERIPDRLTAVGNIVLANDHGAMVNPLLSDEAVQVVSETLDVDVVRGTIANFKITGSVAVATNKGVLVHPSATSDELEFLEKTMNVPVDVGTVNQGTKLVGAGVVANSNGVLVGEKTTGPEMARIEESLGFLEELL</sequence>
<dbReference type="PIRSF" id="PIRSF006413">
    <property type="entry name" value="IF-6"/>
    <property type="match status" value="1"/>
</dbReference>
<keyword evidence="2 3" id="KW-0648">Protein biosynthesis</keyword>
<evidence type="ECO:0000313" key="5">
    <source>
        <dbReference type="EMBL" id="CEL25376.1"/>
    </source>
</evidence>
<dbReference type="AlphaFoldDB" id="A0A089ZUZ1"/>